<sequence>MKTHILVATDGSDTAMRAVELASEIAAKFEVPLTVAHAMHFGRPPEELARMAEVEHLVEGAKARAPVDFPDVPDTMIGLFRDTRPGDESMRLVTMIGDELMERAAERAKELGVKSVSTRSVVDDPAEGILHVAKDVGAEMIVVGHRGLGRLKRAVLGSVAQKVLDHADCTVVSVR</sequence>
<dbReference type="Gene3D" id="3.40.50.620">
    <property type="entry name" value="HUPs"/>
    <property type="match status" value="1"/>
</dbReference>
<dbReference type="InterPro" id="IPR014729">
    <property type="entry name" value="Rossmann-like_a/b/a_fold"/>
</dbReference>
<dbReference type="RefSeq" id="WP_154152341.1">
    <property type="nucleotide sequence ID" value="NZ_SZWE01000001.1"/>
</dbReference>
<evidence type="ECO:0000259" key="2">
    <source>
        <dbReference type="Pfam" id="PF00582"/>
    </source>
</evidence>
<dbReference type="PANTHER" id="PTHR46268:SF6">
    <property type="entry name" value="UNIVERSAL STRESS PROTEIN UP12"/>
    <property type="match status" value="1"/>
</dbReference>
<dbReference type="Proteomes" id="UP000564704">
    <property type="component" value="Unassembled WGS sequence"/>
</dbReference>
<accession>A0A844CND3</accession>
<dbReference type="InterPro" id="IPR006015">
    <property type="entry name" value="Universal_stress_UspA"/>
</dbReference>
<protein>
    <submittedName>
        <fullName evidence="3">Universal stress protein</fullName>
    </submittedName>
</protein>
<dbReference type="PANTHER" id="PTHR46268">
    <property type="entry name" value="STRESS RESPONSE PROTEIN NHAX"/>
    <property type="match status" value="1"/>
</dbReference>
<dbReference type="Pfam" id="PF00582">
    <property type="entry name" value="Usp"/>
    <property type="match status" value="1"/>
</dbReference>
<dbReference type="AlphaFoldDB" id="A0A844CND3"/>
<comment type="caution">
    <text evidence="3">The sequence shown here is derived from an EMBL/GenBank/DDBJ whole genome shotgun (WGS) entry which is preliminary data.</text>
</comment>
<dbReference type="OrthoDB" id="5564966at2"/>
<dbReference type="SUPFAM" id="SSF52402">
    <property type="entry name" value="Adenine nucleotide alpha hydrolases-like"/>
    <property type="match status" value="1"/>
</dbReference>
<gene>
    <name evidence="3" type="ORF">FDP25_12815</name>
</gene>
<evidence type="ECO:0000313" key="4">
    <source>
        <dbReference type="Proteomes" id="UP000564704"/>
    </source>
</evidence>
<dbReference type="InterPro" id="IPR006016">
    <property type="entry name" value="UspA"/>
</dbReference>
<organism evidence="3 4">
    <name type="scientific">Roseovarius bejariae</name>
    <dbReference type="NCBI Taxonomy" id="2576383"/>
    <lineage>
        <taxon>Bacteria</taxon>
        <taxon>Pseudomonadati</taxon>
        <taxon>Pseudomonadota</taxon>
        <taxon>Alphaproteobacteria</taxon>
        <taxon>Rhodobacterales</taxon>
        <taxon>Roseobacteraceae</taxon>
        <taxon>Roseovarius</taxon>
    </lineage>
</organism>
<name>A0A844CND3_9RHOB</name>
<keyword evidence="4" id="KW-1185">Reference proteome</keyword>
<feature type="domain" description="UspA" evidence="2">
    <location>
        <begin position="3"/>
        <end position="175"/>
    </location>
</feature>
<dbReference type="CDD" id="cd00293">
    <property type="entry name" value="USP-like"/>
    <property type="match status" value="1"/>
</dbReference>
<proteinExistence type="inferred from homology"/>
<evidence type="ECO:0000256" key="1">
    <source>
        <dbReference type="ARBA" id="ARBA00008791"/>
    </source>
</evidence>
<comment type="similarity">
    <text evidence="1">Belongs to the universal stress protein A family.</text>
</comment>
<reference evidence="3 4" key="1">
    <citation type="submission" date="2019-05" db="EMBL/GenBank/DDBJ databases">
        <title>Roseovarius bejariae sp. nov., a moderately halophylic bacterium isolated from a saline soil in Rambla Salada (Murcia).</title>
        <authorList>
            <person name="Castro D.J."/>
            <person name="Gomez-Altuve A."/>
            <person name="Reina J.C."/>
            <person name="Rodriguez M."/>
            <person name="Sampedro I."/>
            <person name="Llamas I."/>
            <person name="Martinez-Checa F."/>
        </authorList>
    </citation>
    <scope>NUCLEOTIDE SEQUENCE [LARGE SCALE GENOMIC DNA]</scope>
    <source>
        <strain evidence="3 4">A21</strain>
    </source>
</reference>
<dbReference type="PRINTS" id="PR01438">
    <property type="entry name" value="UNVRSLSTRESS"/>
</dbReference>
<dbReference type="EMBL" id="SZWE01000001">
    <property type="protein sequence ID" value="MRU16317.1"/>
    <property type="molecule type" value="Genomic_DNA"/>
</dbReference>
<evidence type="ECO:0000313" key="3">
    <source>
        <dbReference type="EMBL" id="MRU16317.1"/>
    </source>
</evidence>